<dbReference type="Gene3D" id="1.25.10.90">
    <property type="match status" value="1"/>
</dbReference>
<dbReference type="EMBL" id="CP020991">
    <property type="protein sequence ID" value="AUO19595.1"/>
    <property type="molecule type" value="Genomic_DNA"/>
</dbReference>
<dbReference type="CDD" id="cd06561">
    <property type="entry name" value="AlkD_like"/>
    <property type="match status" value="1"/>
</dbReference>
<organism evidence="1 2">
    <name type="scientific">Monoglobus pectinilyticus</name>
    <dbReference type="NCBI Taxonomy" id="1981510"/>
    <lineage>
        <taxon>Bacteria</taxon>
        <taxon>Bacillati</taxon>
        <taxon>Bacillota</taxon>
        <taxon>Clostridia</taxon>
        <taxon>Monoglobales</taxon>
        <taxon>Monoglobaceae</taxon>
        <taxon>Monoglobus</taxon>
    </lineage>
</organism>
<dbReference type="PANTHER" id="PTHR34070">
    <property type="entry name" value="ARMADILLO-TYPE FOLD"/>
    <property type="match status" value="1"/>
</dbReference>
<dbReference type="RefSeq" id="WP_102365791.1">
    <property type="nucleotide sequence ID" value="NZ_CP020991.1"/>
</dbReference>
<proteinExistence type="predicted"/>
<name>A0A2K9P2V8_9FIRM</name>
<dbReference type="AlphaFoldDB" id="A0A2K9P2V8"/>
<reference evidence="1 2" key="1">
    <citation type="submission" date="2017-04" db="EMBL/GenBank/DDBJ databases">
        <title>Monoglobus pectinilyticus 14 draft genome.</title>
        <authorList>
            <person name="Kim C."/>
            <person name="Rosendale D.I."/>
            <person name="Kelly W.J."/>
            <person name="Tannock G.W."/>
            <person name="Patchett M.L."/>
            <person name="Jordens J.Z."/>
        </authorList>
    </citation>
    <scope>NUCLEOTIDE SEQUENCE [LARGE SCALE GENOMIC DNA]</scope>
    <source>
        <strain evidence="1 2">14</strain>
    </source>
</reference>
<sequence length="247" mass="28898">MDFTQTIWNDNSYQAYIEYLKSLADDKYKEFNSKITPISNESQIYGVRVPKMRDTAKLIAKGSFRAFLDYVDALDNKSLSHEEISIYGMVIGYAKLPFGELCQRIRTYASKVNNWACCDCPVSSFKEIKKYIEEYKIEIYRFLKSENPWEQRVGLIILLDYYLCDKENTEYALNEANSVKSDEYYVQMAQAWLIATAFAKQRDLTKDYLTNNFSLGDAVLKMTVRKLRDSYRVTKEDKDWAASLLKK</sequence>
<dbReference type="Pfam" id="PF08713">
    <property type="entry name" value="DNA_alkylation"/>
    <property type="match status" value="1"/>
</dbReference>
<dbReference type="InterPro" id="IPR014825">
    <property type="entry name" value="DNA_alkylation"/>
</dbReference>
<protein>
    <submittedName>
        <fullName evidence="1">Putative DNA alkylation repair enzyme</fullName>
    </submittedName>
</protein>
<dbReference type="OrthoDB" id="9784740at2"/>
<dbReference type="Proteomes" id="UP000235589">
    <property type="component" value="Chromosome"/>
</dbReference>
<evidence type="ECO:0000313" key="1">
    <source>
        <dbReference type="EMBL" id="AUO19595.1"/>
    </source>
</evidence>
<gene>
    <name evidence="1" type="ORF">B9O19_01434</name>
</gene>
<dbReference type="KEGG" id="mpec:B9O19_01434"/>
<dbReference type="InterPro" id="IPR016024">
    <property type="entry name" value="ARM-type_fold"/>
</dbReference>
<dbReference type="PANTHER" id="PTHR34070:SF1">
    <property type="entry name" value="DNA ALKYLATION REPAIR PROTEIN"/>
    <property type="match status" value="1"/>
</dbReference>
<accession>A0A2K9P2V8</accession>
<dbReference type="GeneID" id="98062833"/>
<evidence type="ECO:0000313" key="2">
    <source>
        <dbReference type="Proteomes" id="UP000235589"/>
    </source>
</evidence>
<keyword evidence="2" id="KW-1185">Reference proteome</keyword>
<dbReference type="SUPFAM" id="SSF48371">
    <property type="entry name" value="ARM repeat"/>
    <property type="match status" value="1"/>
</dbReference>